<dbReference type="InterPro" id="IPR001254">
    <property type="entry name" value="Trypsin_dom"/>
</dbReference>
<dbReference type="EMBL" id="JANBOH010000443">
    <property type="protein sequence ID" value="KAJ1642246.1"/>
    <property type="molecule type" value="Genomic_DNA"/>
</dbReference>
<dbReference type="PANTHER" id="PTHR24260">
    <property type="match status" value="1"/>
</dbReference>
<protein>
    <recommendedName>
        <fullName evidence="2">Peptidase S1 domain-containing protein</fullName>
    </recommendedName>
</protein>
<dbReference type="GO" id="GO:0006508">
    <property type="term" value="P:proteolysis"/>
    <property type="evidence" value="ECO:0007669"/>
    <property type="project" value="InterPro"/>
</dbReference>
<dbReference type="SUPFAM" id="SSF50494">
    <property type="entry name" value="Trypsin-like serine proteases"/>
    <property type="match status" value="1"/>
</dbReference>
<dbReference type="InterPro" id="IPR001314">
    <property type="entry name" value="Peptidase_S1A"/>
</dbReference>
<dbReference type="InterPro" id="IPR051333">
    <property type="entry name" value="CLIP_Serine_Protease"/>
</dbReference>
<dbReference type="GO" id="GO:0004252">
    <property type="term" value="F:serine-type endopeptidase activity"/>
    <property type="evidence" value="ECO:0007669"/>
    <property type="project" value="InterPro"/>
</dbReference>
<feature type="compositionally biased region" description="Low complexity" evidence="1">
    <location>
        <begin position="290"/>
        <end position="305"/>
    </location>
</feature>
<gene>
    <name evidence="3" type="ORF">LPJ64_005890</name>
</gene>
<evidence type="ECO:0000259" key="2">
    <source>
        <dbReference type="PROSITE" id="PS50240"/>
    </source>
</evidence>
<dbReference type="AlphaFoldDB" id="A0A9W7XGC7"/>
<organism evidence="3 4">
    <name type="scientific">Coemansia asiatica</name>
    <dbReference type="NCBI Taxonomy" id="1052880"/>
    <lineage>
        <taxon>Eukaryota</taxon>
        <taxon>Fungi</taxon>
        <taxon>Fungi incertae sedis</taxon>
        <taxon>Zoopagomycota</taxon>
        <taxon>Kickxellomycotina</taxon>
        <taxon>Kickxellomycetes</taxon>
        <taxon>Kickxellales</taxon>
        <taxon>Kickxellaceae</taxon>
        <taxon>Coemansia</taxon>
    </lineage>
</organism>
<comment type="caution">
    <text evidence="3">The sequence shown here is derived from an EMBL/GenBank/DDBJ whole genome shotgun (WGS) entry which is preliminary data.</text>
</comment>
<proteinExistence type="predicted"/>
<dbReference type="PRINTS" id="PR00722">
    <property type="entry name" value="CHYMOTRYPSIN"/>
</dbReference>
<dbReference type="InterPro" id="IPR043504">
    <property type="entry name" value="Peptidase_S1_PA_chymotrypsin"/>
</dbReference>
<dbReference type="PANTHER" id="PTHR24260:SF136">
    <property type="entry name" value="GH08193P-RELATED"/>
    <property type="match status" value="1"/>
</dbReference>
<reference evidence="3" key="1">
    <citation type="submission" date="2022-07" db="EMBL/GenBank/DDBJ databases">
        <title>Phylogenomic reconstructions and comparative analyses of Kickxellomycotina fungi.</title>
        <authorList>
            <person name="Reynolds N.K."/>
            <person name="Stajich J.E."/>
            <person name="Barry K."/>
            <person name="Grigoriev I.V."/>
            <person name="Crous P."/>
            <person name="Smith M.E."/>
        </authorList>
    </citation>
    <scope>NUCLEOTIDE SEQUENCE</scope>
    <source>
        <strain evidence="3">NBRC 105413</strain>
    </source>
</reference>
<dbReference type="PROSITE" id="PS00134">
    <property type="entry name" value="TRYPSIN_HIS"/>
    <property type="match status" value="1"/>
</dbReference>
<feature type="region of interest" description="Disordered" evidence="1">
    <location>
        <begin position="284"/>
        <end position="305"/>
    </location>
</feature>
<keyword evidence="4" id="KW-1185">Reference proteome</keyword>
<evidence type="ECO:0000313" key="3">
    <source>
        <dbReference type="EMBL" id="KAJ1642246.1"/>
    </source>
</evidence>
<evidence type="ECO:0000256" key="1">
    <source>
        <dbReference type="SAM" id="MobiDB-lite"/>
    </source>
</evidence>
<name>A0A9W7XGC7_9FUNG</name>
<dbReference type="SMART" id="SM00020">
    <property type="entry name" value="Tryp_SPc"/>
    <property type="match status" value="1"/>
</dbReference>
<dbReference type="Gene3D" id="2.40.10.10">
    <property type="entry name" value="Trypsin-like serine proteases"/>
    <property type="match status" value="1"/>
</dbReference>
<dbReference type="PROSITE" id="PS50240">
    <property type="entry name" value="TRYPSIN_DOM"/>
    <property type="match status" value="1"/>
</dbReference>
<dbReference type="InterPro" id="IPR009003">
    <property type="entry name" value="Peptidase_S1_PA"/>
</dbReference>
<dbReference type="InterPro" id="IPR018114">
    <property type="entry name" value="TRYPSIN_HIS"/>
</dbReference>
<dbReference type="Proteomes" id="UP001145021">
    <property type="component" value="Unassembled WGS sequence"/>
</dbReference>
<feature type="domain" description="Peptidase S1" evidence="2">
    <location>
        <begin position="27"/>
        <end position="272"/>
    </location>
</feature>
<evidence type="ECO:0000313" key="4">
    <source>
        <dbReference type="Proteomes" id="UP001145021"/>
    </source>
</evidence>
<accession>A0A9W7XGC7</accession>
<dbReference type="Pfam" id="PF00089">
    <property type="entry name" value="Trypsin"/>
    <property type="match status" value="1"/>
</dbReference>
<sequence>MSIGKTASNADPLKAMQQSVGGFSSRITNGTIVAQGDGSAFVKILIDFGQAYGLCGGTIIDPTVVVTASHCVFEGKDGDIVSPKSIYIFYGDVVANSNYVQPTNIYSHPEYNRRTQHNDIAVLRIPRLTLKKGFTETLPLFNGLIEPAQPMHIFGWGITRTHGTVNDSPPSLLTQTVYISYPDDCKLIEQDYKSANGPQICVNNNYNVGVDVCSADSGTGTTIVGTDSKQYLAGLVSYGTNAKGEFTCGERGSFGIYTNVPHYLQWIESITGVKLATGPYSSSMTDAPKPTASTSVSPQPQPTSTHSPTCYFYFICF</sequence>